<keyword evidence="1" id="KW-1133">Transmembrane helix</keyword>
<evidence type="ECO:0000256" key="1">
    <source>
        <dbReference type="SAM" id="Phobius"/>
    </source>
</evidence>
<proteinExistence type="predicted"/>
<evidence type="ECO:0000313" key="3">
    <source>
        <dbReference type="Proteomes" id="UP000053831"/>
    </source>
</evidence>
<feature type="transmembrane region" description="Helical" evidence="1">
    <location>
        <begin position="50"/>
        <end position="70"/>
    </location>
</feature>
<feature type="transmembrane region" description="Helical" evidence="1">
    <location>
        <begin position="15"/>
        <end position="38"/>
    </location>
</feature>
<sequence length="143" mass="15610">MEHVDWNPWKLPAPFVAPTLMTCLFLLVLSLLSPLYLWYGVLGNAGIGLYAGNVSGILAMFSLFCLASSWRKNNFAYDGDLALFAVVAMVGLSSLLLLNVAALATGGLQCRRAGLETQDKPFCFLFQRPRSADYNNGYYDTGG</sequence>
<name>A0A0M9VX06_ESCWE</name>
<keyword evidence="3" id="KW-1185">Reference proteome</keyword>
<gene>
    <name evidence="2" type="ORF">ESCO_003649</name>
</gene>
<organism evidence="2 3">
    <name type="scientific">Escovopsis weberi</name>
    <dbReference type="NCBI Taxonomy" id="150374"/>
    <lineage>
        <taxon>Eukaryota</taxon>
        <taxon>Fungi</taxon>
        <taxon>Dikarya</taxon>
        <taxon>Ascomycota</taxon>
        <taxon>Pezizomycotina</taxon>
        <taxon>Sordariomycetes</taxon>
        <taxon>Hypocreomycetidae</taxon>
        <taxon>Hypocreales</taxon>
        <taxon>Hypocreaceae</taxon>
        <taxon>Escovopsis</taxon>
    </lineage>
</organism>
<evidence type="ECO:0000313" key="2">
    <source>
        <dbReference type="EMBL" id="KOS22659.1"/>
    </source>
</evidence>
<feature type="transmembrane region" description="Helical" evidence="1">
    <location>
        <begin position="82"/>
        <end position="104"/>
    </location>
</feature>
<accession>A0A0M9VX06</accession>
<reference evidence="2 3" key="1">
    <citation type="submission" date="2015-07" db="EMBL/GenBank/DDBJ databases">
        <title>The genome of the fungus Escovopsis weberi, a specialized disease agent of ant agriculture.</title>
        <authorList>
            <person name="de Man T.J."/>
            <person name="Stajich J.E."/>
            <person name="Kubicek C.P."/>
            <person name="Chenthamara K."/>
            <person name="Atanasova L."/>
            <person name="Druzhinina I.S."/>
            <person name="Birnbaum S."/>
            <person name="Barribeau S.M."/>
            <person name="Teiling C."/>
            <person name="Suen G."/>
            <person name="Currie C."/>
            <person name="Gerardo N.M."/>
        </authorList>
    </citation>
    <scope>NUCLEOTIDE SEQUENCE [LARGE SCALE GENOMIC DNA]</scope>
</reference>
<keyword evidence="1" id="KW-0472">Membrane</keyword>
<protein>
    <submittedName>
        <fullName evidence="2">Uncharacterized protein</fullName>
    </submittedName>
</protein>
<keyword evidence="1" id="KW-0812">Transmembrane</keyword>
<comment type="caution">
    <text evidence="2">The sequence shown here is derived from an EMBL/GenBank/DDBJ whole genome shotgun (WGS) entry which is preliminary data.</text>
</comment>
<dbReference type="AlphaFoldDB" id="A0A0M9VX06"/>
<dbReference type="EMBL" id="LGSR01000002">
    <property type="protein sequence ID" value="KOS22659.1"/>
    <property type="molecule type" value="Genomic_DNA"/>
</dbReference>
<dbReference type="Proteomes" id="UP000053831">
    <property type="component" value="Unassembled WGS sequence"/>
</dbReference>